<gene>
    <name evidence="1" type="ORF">GALL_550610</name>
</gene>
<dbReference type="EMBL" id="MLJW01009041">
    <property type="protein sequence ID" value="OIQ63398.1"/>
    <property type="molecule type" value="Genomic_DNA"/>
</dbReference>
<sequence>MEAVEILFAPRRDVGDELLRRLAGLFGGDHDGRAVGIVRPDEMNHVPLRALEAHPDVGLDVFHDVTNVEMAVGIGERGGDEELAGHGCLFRCLKRSACGF</sequence>
<dbReference type="AlphaFoldDB" id="A0A1J5NXA5"/>
<protein>
    <submittedName>
        <fullName evidence="1">Uncharacterized protein</fullName>
    </submittedName>
</protein>
<organism evidence="1">
    <name type="scientific">mine drainage metagenome</name>
    <dbReference type="NCBI Taxonomy" id="410659"/>
    <lineage>
        <taxon>unclassified sequences</taxon>
        <taxon>metagenomes</taxon>
        <taxon>ecological metagenomes</taxon>
    </lineage>
</organism>
<accession>A0A1J5NXA5</accession>
<evidence type="ECO:0000313" key="1">
    <source>
        <dbReference type="EMBL" id="OIQ63398.1"/>
    </source>
</evidence>
<comment type="caution">
    <text evidence="1">The sequence shown here is derived from an EMBL/GenBank/DDBJ whole genome shotgun (WGS) entry which is preliminary data.</text>
</comment>
<proteinExistence type="predicted"/>
<name>A0A1J5NXA5_9ZZZZ</name>
<reference evidence="1" key="1">
    <citation type="submission" date="2016-10" db="EMBL/GenBank/DDBJ databases">
        <title>Sequence of Gallionella enrichment culture.</title>
        <authorList>
            <person name="Poehlein A."/>
            <person name="Muehling M."/>
            <person name="Daniel R."/>
        </authorList>
    </citation>
    <scope>NUCLEOTIDE SEQUENCE</scope>
</reference>